<keyword evidence="2" id="KW-1185">Reference proteome</keyword>
<name>A0ACB7VJM0_DIOAL</name>
<protein>
    <submittedName>
        <fullName evidence="1">Uncharacterized protein</fullName>
    </submittedName>
</protein>
<evidence type="ECO:0000313" key="1">
    <source>
        <dbReference type="EMBL" id="KAH7674272.1"/>
    </source>
</evidence>
<comment type="caution">
    <text evidence="1">The sequence shown here is derived from an EMBL/GenBank/DDBJ whole genome shotgun (WGS) entry which is preliminary data.</text>
</comment>
<dbReference type="Proteomes" id="UP000827976">
    <property type="component" value="Chromosome 8"/>
</dbReference>
<gene>
    <name evidence="1" type="ORF">IHE45_08G062100</name>
</gene>
<dbReference type="EMBL" id="CM037018">
    <property type="protein sequence ID" value="KAH7674272.1"/>
    <property type="molecule type" value="Genomic_DNA"/>
</dbReference>
<proteinExistence type="predicted"/>
<evidence type="ECO:0000313" key="2">
    <source>
        <dbReference type="Proteomes" id="UP000827976"/>
    </source>
</evidence>
<organism evidence="1 2">
    <name type="scientific">Dioscorea alata</name>
    <name type="common">Purple yam</name>
    <dbReference type="NCBI Taxonomy" id="55571"/>
    <lineage>
        <taxon>Eukaryota</taxon>
        <taxon>Viridiplantae</taxon>
        <taxon>Streptophyta</taxon>
        <taxon>Embryophyta</taxon>
        <taxon>Tracheophyta</taxon>
        <taxon>Spermatophyta</taxon>
        <taxon>Magnoliopsida</taxon>
        <taxon>Liliopsida</taxon>
        <taxon>Dioscoreales</taxon>
        <taxon>Dioscoreaceae</taxon>
        <taxon>Dioscorea</taxon>
    </lineage>
</organism>
<sequence length="111" mass="11808">MNEKPDLVLDLFSGPDLFERISGRGSHVRLAGAATADGFLPDAGRDPVILRREGSGYLRGGAKRESPVPDLDILIDLAGGGGSHAPDALPRPFSSLLRRSSSRDFRPSIIS</sequence>
<accession>A0ACB7VJM0</accession>
<reference evidence="2" key="1">
    <citation type="journal article" date="2022" name="Nat. Commun.">
        <title>Chromosome evolution and the genetic basis of agronomically important traits in greater yam.</title>
        <authorList>
            <person name="Bredeson J.V."/>
            <person name="Lyons J.B."/>
            <person name="Oniyinde I.O."/>
            <person name="Okereke N.R."/>
            <person name="Kolade O."/>
            <person name="Nnabue I."/>
            <person name="Nwadili C.O."/>
            <person name="Hribova E."/>
            <person name="Parker M."/>
            <person name="Nwogha J."/>
            <person name="Shu S."/>
            <person name="Carlson J."/>
            <person name="Kariba R."/>
            <person name="Muthemba S."/>
            <person name="Knop K."/>
            <person name="Barton G.J."/>
            <person name="Sherwood A.V."/>
            <person name="Lopez-Montes A."/>
            <person name="Asiedu R."/>
            <person name="Jamnadass R."/>
            <person name="Muchugi A."/>
            <person name="Goodstein D."/>
            <person name="Egesi C.N."/>
            <person name="Featherston J."/>
            <person name="Asfaw A."/>
            <person name="Simpson G.G."/>
            <person name="Dolezel J."/>
            <person name="Hendre P.S."/>
            <person name="Van Deynze A."/>
            <person name="Kumar P.L."/>
            <person name="Obidiegwu J.E."/>
            <person name="Bhattacharjee R."/>
            <person name="Rokhsar D.S."/>
        </authorList>
    </citation>
    <scope>NUCLEOTIDE SEQUENCE [LARGE SCALE GENOMIC DNA]</scope>
    <source>
        <strain evidence="2">cv. TDa95/00328</strain>
    </source>
</reference>